<dbReference type="Proteomes" id="UP000471465">
    <property type="component" value="Unassembled WGS sequence"/>
</dbReference>
<protein>
    <recommendedName>
        <fullName evidence="1">CD-NTase-associated protein 12/Pycsar effector protein TIR domain-containing protein</fullName>
    </recommendedName>
</protein>
<dbReference type="GO" id="GO:0050135">
    <property type="term" value="F:NADP+ nucleosidase activity"/>
    <property type="evidence" value="ECO:0007669"/>
    <property type="project" value="InterPro"/>
</dbReference>
<sequence length="287" mass="32448">MYYHVILELDGKHHKNAWDKIEIKSDIEDLDNLKAKFSEPYQVGRPILINGRTIPIDHIERLRFFSSNDPSNILEARQATQRKAEERASDVAFIGFYENYLESALLKEKDITDELITYAKGTKTSTLAAEDQKNVSLPTKVFIVHGHDDALINEVKSFLLAQSIKPVVLREQHDAGITIIEKLERYTKDPSIGFGIVLYTPDDEGKAVGAESYQSRARQNVVFEHGLLIGLYGREKVVSLVKKQSNIEMPGDVNGVIYADHGSGDWRLSVAHMLKKANYSIDYNEIT</sequence>
<feature type="domain" description="CD-NTase-associated protein 12/Pycsar effector protein TIR" evidence="1">
    <location>
        <begin position="140"/>
        <end position="260"/>
    </location>
</feature>
<dbReference type="AlphaFoldDB" id="A0A6N7C554"/>
<dbReference type="RefSeq" id="WP_102093286.1">
    <property type="nucleotide sequence ID" value="NZ_VZIZ01000006.1"/>
</dbReference>
<keyword evidence="3" id="KW-1185">Reference proteome</keyword>
<dbReference type="Pfam" id="PF10137">
    <property type="entry name" value="CAP12-PCTIR_TIR"/>
    <property type="match status" value="1"/>
</dbReference>
<reference evidence="2 3" key="1">
    <citation type="submission" date="2019-09" db="EMBL/GenBank/DDBJ databases">
        <title>Draft genome sequence of Psychrobacter nivimaris LAMA 639, in search for biotechnological relevant genes.</title>
        <authorList>
            <person name="Lima A.O.S."/>
            <person name="Staloch B.E.K."/>
            <person name="Freitas R.C."/>
            <person name="Niero H."/>
            <person name="Silva M.A.C."/>
        </authorList>
    </citation>
    <scope>NUCLEOTIDE SEQUENCE [LARGE SCALE GENOMIC DNA]</scope>
    <source>
        <strain evidence="2 3">LAMA 639</strain>
    </source>
</reference>
<dbReference type="InterPro" id="IPR019302">
    <property type="entry name" value="CAP12/PCTIR_TIR_dom"/>
</dbReference>
<proteinExistence type="predicted"/>
<evidence type="ECO:0000313" key="3">
    <source>
        <dbReference type="Proteomes" id="UP000471465"/>
    </source>
</evidence>
<name>A0A6N7C554_9GAMM</name>
<dbReference type="EMBL" id="VZIZ01000006">
    <property type="protein sequence ID" value="KAF0569830.1"/>
    <property type="molecule type" value="Genomic_DNA"/>
</dbReference>
<evidence type="ECO:0000313" key="2">
    <source>
        <dbReference type="EMBL" id="KAF0569830.1"/>
    </source>
</evidence>
<evidence type="ECO:0000259" key="1">
    <source>
        <dbReference type="Pfam" id="PF10137"/>
    </source>
</evidence>
<accession>A0A6N7C554</accession>
<organism evidence="2 3">
    <name type="scientific">Psychrobacter nivimaris</name>
    <dbReference type="NCBI Taxonomy" id="281738"/>
    <lineage>
        <taxon>Bacteria</taxon>
        <taxon>Pseudomonadati</taxon>
        <taxon>Pseudomonadota</taxon>
        <taxon>Gammaproteobacteria</taxon>
        <taxon>Moraxellales</taxon>
        <taxon>Moraxellaceae</taxon>
        <taxon>Psychrobacter</taxon>
    </lineage>
</organism>
<comment type="caution">
    <text evidence="2">The sequence shown here is derived from an EMBL/GenBank/DDBJ whole genome shotgun (WGS) entry which is preliminary data.</text>
</comment>
<gene>
    <name evidence="2" type="ORF">FQV37_2455</name>
</gene>